<dbReference type="AlphaFoldDB" id="Q1ARL5"/>
<feature type="active site" description="Proton donor" evidence="2">
    <location>
        <position position="38"/>
    </location>
</feature>
<gene>
    <name evidence="4" type="ordered locus">Rxyl_3055</name>
</gene>
<accession>Q1ARL5</accession>
<keyword evidence="5" id="KW-1185">Reference proteome</keyword>
<dbReference type="InterPro" id="IPR004175">
    <property type="entry name" value="RNA_CPDase"/>
</dbReference>
<comment type="similarity">
    <text evidence="2">Belongs to the 2H phosphoesterase superfamily. ThpR family.</text>
</comment>
<dbReference type="Gene3D" id="3.90.1140.10">
    <property type="entry name" value="Cyclic phosphodiesterase"/>
    <property type="match status" value="1"/>
</dbReference>
<evidence type="ECO:0000313" key="4">
    <source>
        <dbReference type="EMBL" id="ABG05963.1"/>
    </source>
</evidence>
<dbReference type="InterPro" id="IPR014051">
    <property type="entry name" value="Phosphoesterase_HXTX"/>
</dbReference>
<dbReference type="InterPro" id="IPR009097">
    <property type="entry name" value="Cyclic_Pdiesterase"/>
</dbReference>
<organism evidence="4 5">
    <name type="scientific">Rubrobacter xylanophilus (strain DSM 9941 / JCM 11954 / NBRC 16129 / PRD-1)</name>
    <dbReference type="NCBI Taxonomy" id="266117"/>
    <lineage>
        <taxon>Bacteria</taxon>
        <taxon>Bacillati</taxon>
        <taxon>Actinomycetota</taxon>
        <taxon>Rubrobacteria</taxon>
        <taxon>Rubrobacterales</taxon>
        <taxon>Rubrobacteraceae</taxon>
        <taxon>Rubrobacter</taxon>
    </lineage>
</organism>
<comment type="function">
    <text evidence="2">Hydrolyzes RNA 2',3'-cyclic phosphodiester to an RNA 2'-phosphomonoester.</text>
</comment>
<dbReference type="PANTHER" id="PTHR35561">
    <property type="entry name" value="RNA 2',3'-CYCLIC PHOSPHODIESTERASE"/>
    <property type="match status" value="1"/>
</dbReference>
<evidence type="ECO:0000256" key="2">
    <source>
        <dbReference type="HAMAP-Rule" id="MF_01940"/>
    </source>
</evidence>
<dbReference type="PhylomeDB" id="Q1ARL5"/>
<dbReference type="STRING" id="266117.Rxyl_3055"/>
<dbReference type="OrthoDB" id="9787070at2"/>
<dbReference type="HAMAP" id="MF_01940">
    <property type="entry name" value="RNA_CPDase"/>
    <property type="match status" value="1"/>
</dbReference>
<dbReference type="SUPFAM" id="SSF55144">
    <property type="entry name" value="LigT-like"/>
    <property type="match status" value="1"/>
</dbReference>
<comment type="catalytic activity">
    <reaction evidence="2">
        <text>a 3'-end 2',3'-cyclophospho-ribonucleotide-RNA + H2O = a 3'-end 2'-phospho-ribonucleotide-RNA + H(+)</text>
        <dbReference type="Rhea" id="RHEA:11828"/>
        <dbReference type="Rhea" id="RHEA-COMP:10464"/>
        <dbReference type="Rhea" id="RHEA-COMP:17353"/>
        <dbReference type="ChEBI" id="CHEBI:15377"/>
        <dbReference type="ChEBI" id="CHEBI:15378"/>
        <dbReference type="ChEBI" id="CHEBI:83064"/>
        <dbReference type="ChEBI" id="CHEBI:173113"/>
        <dbReference type="EC" id="3.1.4.58"/>
    </reaction>
</comment>
<dbReference type="NCBIfam" id="TIGR02258">
    <property type="entry name" value="2_5_ligase"/>
    <property type="match status" value="1"/>
</dbReference>
<dbReference type="GO" id="GO:0016874">
    <property type="term" value="F:ligase activity"/>
    <property type="evidence" value="ECO:0007669"/>
    <property type="project" value="UniProtKB-KW"/>
</dbReference>
<dbReference type="HOGENOM" id="CLU_081251_3_4_11"/>
<keyword evidence="1 2" id="KW-0378">Hydrolase</keyword>
<name>Q1ARL5_RUBXD</name>
<dbReference type="EMBL" id="CP000386">
    <property type="protein sequence ID" value="ABG05963.1"/>
    <property type="molecule type" value="Genomic_DNA"/>
</dbReference>
<feature type="short sequence motif" description="HXTX 2" evidence="2">
    <location>
        <begin position="125"/>
        <end position="128"/>
    </location>
</feature>
<dbReference type="Pfam" id="PF02834">
    <property type="entry name" value="LigT_PEase"/>
    <property type="match status" value="1"/>
</dbReference>
<protein>
    <recommendedName>
        <fullName evidence="2">RNA 2',3'-cyclic phosphodiesterase</fullName>
        <shortName evidence="2">RNA 2',3'-CPDase</shortName>
        <ecNumber evidence="2">3.1.4.58</ecNumber>
    </recommendedName>
</protein>
<feature type="short sequence motif" description="HXTX 1" evidence="2">
    <location>
        <begin position="38"/>
        <end position="41"/>
    </location>
</feature>
<dbReference type="GO" id="GO:0008664">
    <property type="term" value="F:RNA 2',3'-cyclic 3'-phosphodiesterase activity"/>
    <property type="evidence" value="ECO:0007669"/>
    <property type="project" value="UniProtKB-EC"/>
</dbReference>
<dbReference type="Proteomes" id="UP000006637">
    <property type="component" value="Chromosome"/>
</dbReference>
<proteinExistence type="inferred from homology"/>
<keyword evidence="4" id="KW-0436">Ligase</keyword>
<reference evidence="4 5" key="1">
    <citation type="submission" date="2006-06" db="EMBL/GenBank/DDBJ databases">
        <title>Complete sequence of Rubrobacter xylanophilus DSM 9941.</title>
        <authorList>
            <consortium name="US DOE Joint Genome Institute"/>
            <person name="Copeland A."/>
            <person name="Lucas S."/>
            <person name="Lapidus A."/>
            <person name="Barry K."/>
            <person name="Detter J.C."/>
            <person name="Glavina del Rio T."/>
            <person name="Hammon N."/>
            <person name="Israni S."/>
            <person name="Dalin E."/>
            <person name="Tice H."/>
            <person name="Pitluck S."/>
            <person name="Munk A.C."/>
            <person name="Brettin T."/>
            <person name="Bruce D."/>
            <person name="Han C."/>
            <person name="Tapia R."/>
            <person name="Gilna P."/>
            <person name="Schmutz J."/>
            <person name="Larimer F."/>
            <person name="Land M."/>
            <person name="Hauser L."/>
            <person name="Kyrpides N."/>
            <person name="Lykidis A."/>
            <person name="da Costa M.S."/>
            <person name="Rainey F.A."/>
            <person name="Empadinhas N."/>
            <person name="Jolivet E."/>
            <person name="Battista J.R."/>
            <person name="Richardson P."/>
        </authorList>
    </citation>
    <scope>NUCLEOTIDE SEQUENCE [LARGE SCALE GENOMIC DNA]</scope>
    <source>
        <strain evidence="5">DSM 9941 / NBRC 16129 / PRD-1</strain>
    </source>
</reference>
<dbReference type="GO" id="GO:0004113">
    <property type="term" value="F:2',3'-cyclic-nucleotide 3'-phosphodiesterase activity"/>
    <property type="evidence" value="ECO:0007669"/>
    <property type="project" value="InterPro"/>
</dbReference>
<dbReference type="eggNOG" id="COG1514">
    <property type="taxonomic scope" value="Bacteria"/>
</dbReference>
<dbReference type="KEGG" id="rxy:Rxyl_3055"/>
<evidence type="ECO:0000313" key="5">
    <source>
        <dbReference type="Proteomes" id="UP000006637"/>
    </source>
</evidence>
<evidence type="ECO:0000259" key="3">
    <source>
        <dbReference type="Pfam" id="PF02834"/>
    </source>
</evidence>
<dbReference type="PANTHER" id="PTHR35561:SF1">
    <property type="entry name" value="RNA 2',3'-CYCLIC PHOSPHODIESTERASE"/>
    <property type="match status" value="1"/>
</dbReference>
<feature type="active site" description="Proton acceptor" evidence="2">
    <location>
        <position position="125"/>
    </location>
</feature>
<sequence>MRAFVAILPPPEVREALSRAARSLPVIGVRWVRPENIHLTLKFLGEISEEQAPQIASALAQVARLRRPFRIEPEGLGAFPSPERARVLWAGVGEGSASLEELAAAVEEALFPLGFGREQRPFRAHLTLGRARGRPARLEAGRLDPGIPGFTAGSLHLMRSAQGPSGVYYESLAEHPFSER</sequence>
<dbReference type="EC" id="3.1.4.58" evidence="2"/>
<evidence type="ECO:0000256" key="1">
    <source>
        <dbReference type="ARBA" id="ARBA00022801"/>
    </source>
</evidence>
<feature type="domain" description="Phosphoesterase HXTX" evidence="3">
    <location>
        <begin position="8"/>
        <end position="89"/>
    </location>
</feature>